<dbReference type="Pfam" id="PF00098">
    <property type="entry name" value="zf-CCHC"/>
    <property type="match status" value="1"/>
</dbReference>
<dbReference type="AlphaFoldDB" id="A0A6J2X6Q8"/>
<dbReference type="RefSeq" id="XP_030746685.1">
    <property type="nucleotide sequence ID" value="XM_030890825.1"/>
</dbReference>
<organism evidence="4 5">
    <name type="scientific">Sitophilus oryzae</name>
    <name type="common">Rice weevil</name>
    <name type="synonym">Curculio oryzae</name>
    <dbReference type="NCBI Taxonomy" id="7048"/>
    <lineage>
        <taxon>Eukaryota</taxon>
        <taxon>Metazoa</taxon>
        <taxon>Ecdysozoa</taxon>
        <taxon>Arthropoda</taxon>
        <taxon>Hexapoda</taxon>
        <taxon>Insecta</taxon>
        <taxon>Pterygota</taxon>
        <taxon>Neoptera</taxon>
        <taxon>Endopterygota</taxon>
        <taxon>Coleoptera</taxon>
        <taxon>Polyphaga</taxon>
        <taxon>Cucujiformia</taxon>
        <taxon>Curculionidae</taxon>
        <taxon>Dryophthorinae</taxon>
        <taxon>Sitophilus</taxon>
    </lineage>
</organism>
<feature type="compositionally biased region" description="Polar residues" evidence="2">
    <location>
        <begin position="249"/>
        <end position="267"/>
    </location>
</feature>
<dbReference type="PANTHER" id="PTHR16195:SF16">
    <property type="entry name" value="ZINC FINGER CCHC DOMAIN-CONTAINING PROTEIN 14"/>
    <property type="match status" value="1"/>
</dbReference>
<name>A0A6J2X6Q8_SITOR</name>
<evidence type="ECO:0000313" key="5">
    <source>
        <dbReference type="RefSeq" id="XP_030746685.1"/>
    </source>
</evidence>
<feature type="region of interest" description="Disordered" evidence="2">
    <location>
        <begin position="227"/>
        <end position="267"/>
    </location>
</feature>
<evidence type="ECO:0000313" key="4">
    <source>
        <dbReference type="Proteomes" id="UP000504635"/>
    </source>
</evidence>
<dbReference type="OrthoDB" id="6361509at2759"/>
<dbReference type="PANTHER" id="PTHR16195">
    <property type="entry name" value="ZINC FINGER CCHC DOMAIN CONTAINING PROTEIN"/>
    <property type="match status" value="1"/>
</dbReference>
<gene>
    <name evidence="5" type="primary">LOC115875389</name>
</gene>
<dbReference type="SMART" id="SM00343">
    <property type="entry name" value="ZnF_C2HC"/>
    <property type="match status" value="1"/>
</dbReference>
<accession>A0A6J2X6Q8</accession>
<dbReference type="InterPro" id="IPR058599">
    <property type="entry name" value="PHAT_Smg/ZCCHC2-like"/>
</dbReference>
<keyword evidence="1" id="KW-0863">Zinc-finger</keyword>
<dbReference type="PROSITE" id="PS50158">
    <property type="entry name" value="ZF_CCHC"/>
    <property type="match status" value="1"/>
</dbReference>
<dbReference type="KEGG" id="soy:115875389"/>
<dbReference type="Pfam" id="PF25479">
    <property type="entry name" value="Vts1"/>
    <property type="match status" value="1"/>
</dbReference>
<dbReference type="InterPro" id="IPR001878">
    <property type="entry name" value="Znf_CCHC"/>
</dbReference>
<evidence type="ECO:0000259" key="3">
    <source>
        <dbReference type="PROSITE" id="PS50158"/>
    </source>
</evidence>
<keyword evidence="1" id="KW-0479">Metal-binding</keyword>
<evidence type="ECO:0000256" key="1">
    <source>
        <dbReference type="PROSITE-ProRule" id="PRU00047"/>
    </source>
</evidence>
<feature type="region of interest" description="Disordered" evidence="2">
    <location>
        <begin position="410"/>
        <end position="472"/>
    </location>
</feature>
<dbReference type="GeneID" id="115875389"/>
<dbReference type="InterPro" id="IPR057327">
    <property type="entry name" value="Vts1_dom"/>
</dbReference>
<dbReference type="InParanoid" id="A0A6J2X6Q8"/>
<feature type="compositionally biased region" description="Pro residues" evidence="2">
    <location>
        <begin position="228"/>
        <end position="245"/>
    </location>
</feature>
<feature type="domain" description="CCHC-type" evidence="3">
    <location>
        <begin position="546"/>
        <end position="559"/>
    </location>
</feature>
<evidence type="ECO:0000256" key="2">
    <source>
        <dbReference type="SAM" id="MobiDB-lite"/>
    </source>
</evidence>
<dbReference type="GO" id="GO:0008270">
    <property type="term" value="F:zinc ion binding"/>
    <property type="evidence" value="ECO:0007669"/>
    <property type="project" value="UniProtKB-KW"/>
</dbReference>
<dbReference type="InterPro" id="IPR042344">
    <property type="entry name" value="ZCCHC14"/>
</dbReference>
<protein>
    <submittedName>
        <fullName evidence="5">Extensin isoform X1</fullName>
    </submittedName>
</protein>
<keyword evidence="4" id="KW-1185">Reference proteome</keyword>
<feature type="compositionally biased region" description="Low complexity" evidence="2">
    <location>
        <begin position="433"/>
        <end position="443"/>
    </location>
</feature>
<reference evidence="5" key="1">
    <citation type="submission" date="2025-08" db="UniProtKB">
        <authorList>
            <consortium name="RefSeq"/>
        </authorList>
    </citation>
    <scope>IDENTIFICATION</scope>
    <source>
        <tissue evidence="5">Gonads</tissue>
    </source>
</reference>
<keyword evidence="1" id="KW-0862">Zinc</keyword>
<dbReference type="GO" id="GO:0003676">
    <property type="term" value="F:nucleic acid binding"/>
    <property type="evidence" value="ECO:0007669"/>
    <property type="project" value="InterPro"/>
</dbReference>
<dbReference type="Pfam" id="PF26034">
    <property type="entry name" value="PHAT_SMAUG"/>
    <property type="match status" value="1"/>
</dbReference>
<proteinExistence type="predicted"/>
<dbReference type="Proteomes" id="UP000504635">
    <property type="component" value="Unplaced"/>
</dbReference>
<sequence>MVCKEEFLKWFKDLDSYKRIDMLCELINMCVPFELRFIGSCVEEMGKHSYQELRQQALFANNLEKLEKDVMFKNQSLYEEAVRHRVLINISLLKSRNYSVANWYSKKFLRTDYIEDLIHKEKDELVQNELLLLFTMASRHPAFSFDQKQFFSSILLQLHNIRDSRFIKQSNTYGYPPGFGYPTDHRKVPDGTSFPINFHVQPPGLPNMEYALPHLRGWPGLHCGAPAEVPPFPPHQPPLQPPQPATSPLVTSPSQSRSTSPHRTSIASRAPALSILTTLAPTVAIPTIAPAGVVPSAPGIPPPGGIPLPAPSVASVPTMIPVPLEALAPPAQLSQSSQPSPIFNSIKPGQPECDELSTNIKEEPPIKPPIINAWLGPPEAKQLNGMRIPPFPQSNIRTSIADHMQAMSLTDENSHYQSSSSNSTPPQSPPDTPSNMSSNTSTPHGPGRGPMEKNRINGMPSFMHPFGDTTSPPPPPAFTFSYGPLPQNRFYSNAAFRPATTTYCQYPYPNQETTTFAPYTIPYISVLYPSCYTPANPLPPRHPPGCYNCGATGHLGQDCTLQNIDEITQKKTYSVDFSPVQSDGGEK</sequence>